<gene>
    <name evidence="2" type="ORF">JIN87_07130</name>
</gene>
<evidence type="ECO:0000313" key="3">
    <source>
        <dbReference type="Proteomes" id="UP000617628"/>
    </source>
</evidence>
<proteinExistence type="predicted"/>
<dbReference type="InterPro" id="IPR007345">
    <property type="entry name" value="Polysacch_pyruvyl_Trfase"/>
</dbReference>
<dbReference type="AlphaFoldDB" id="A0A934VQM0"/>
<feature type="domain" description="Polysaccharide pyruvyl transferase" evidence="1">
    <location>
        <begin position="39"/>
        <end position="271"/>
    </location>
</feature>
<dbReference type="EMBL" id="JAENIL010000010">
    <property type="protein sequence ID" value="MBK1876634.1"/>
    <property type="molecule type" value="Genomic_DNA"/>
</dbReference>
<dbReference type="Proteomes" id="UP000617628">
    <property type="component" value="Unassembled WGS sequence"/>
</dbReference>
<sequence length="303" mass="34552">MSTKDLFENPPAYAETDPYLLYLTTLGDKTVYVKSYIGNSGDSLIHLGTVELLSALGIQQTLNPLHADVILWPGGNPTMWETNIATWKECWTQWPDKEFVVGPATFQGGSFGWRELIKDTPQLAAAFARDPASYQNLKSATSGSTKSIGLSHDPAFYLMKADWLHDHRVSATEEYTLICLRNDHESYTEPPLFTKLIPRPFNEPFDRKFLRRARQATARSIAQQHPDAPTQTHDASLYDFQSFLELVRRAKRVHTNRLHCMILATLLDKEVHIHQTGYSKLEAVYQHSIRDWHKATITQNQKP</sequence>
<evidence type="ECO:0000259" key="1">
    <source>
        <dbReference type="Pfam" id="PF04230"/>
    </source>
</evidence>
<name>A0A934VQM0_9BACT</name>
<protein>
    <submittedName>
        <fullName evidence="2">Polysaccharide pyruvyl transferase family protein</fullName>
    </submittedName>
</protein>
<organism evidence="2 3">
    <name type="scientific">Pelagicoccus mobilis</name>
    <dbReference type="NCBI Taxonomy" id="415221"/>
    <lineage>
        <taxon>Bacteria</taxon>
        <taxon>Pseudomonadati</taxon>
        <taxon>Verrucomicrobiota</taxon>
        <taxon>Opitutia</taxon>
        <taxon>Puniceicoccales</taxon>
        <taxon>Pelagicoccaceae</taxon>
        <taxon>Pelagicoccus</taxon>
    </lineage>
</organism>
<dbReference type="Pfam" id="PF04230">
    <property type="entry name" value="PS_pyruv_trans"/>
    <property type="match status" value="1"/>
</dbReference>
<comment type="caution">
    <text evidence="2">The sequence shown here is derived from an EMBL/GenBank/DDBJ whole genome shotgun (WGS) entry which is preliminary data.</text>
</comment>
<accession>A0A934VQM0</accession>
<dbReference type="RefSeq" id="WP_200354850.1">
    <property type="nucleotide sequence ID" value="NZ_JAENIL010000010.1"/>
</dbReference>
<keyword evidence="3" id="KW-1185">Reference proteome</keyword>
<dbReference type="GO" id="GO:0016740">
    <property type="term" value="F:transferase activity"/>
    <property type="evidence" value="ECO:0007669"/>
    <property type="project" value="UniProtKB-KW"/>
</dbReference>
<evidence type="ECO:0000313" key="2">
    <source>
        <dbReference type="EMBL" id="MBK1876634.1"/>
    </source>
</evidence>
<reference evidence="2" key="1">
    <citation type="submission" date="2021-01" db="EMBL/GenBank/DDBJ databases">
        <title>Modified the classification status of verrucomicrobia.</title>
        <authorList>
            <person name="Feng X."/>
        </authorList>
    </citation>
    <scope>NUCLEOTIDE SEQUENCE</scope>
    <source>
        <strain evidence="2">KCTC 13126</strain>
    </source>
</reference>
<keyword evidence="2" id="KW-0808">Transferase</keyword>